<dbReference type="EMBL" id="AKFT01000058">
    <property type="protein sequence ID" value="EJF46500.1"/>
    <property type="molecule type" value="Genomic_DNA"/>
</dbReference>
<proteinExistence type="inferred from homology"/>
<dbReference type="InterPro" id="IPR038765">
    <property type="entry name" value="Papain-like_cys_pep_sf"/>
</dbReference>
<evidence type="ECO:0000256" key="6">
    <source>
        <dbReference type="SAM" id="Phobius"/>
    </source>
</evidence>
<dbReference type="InterPro" id="IPR016047">
    <property type="entry name" value="M23ase_b-sheet_dom"/>
</dbReference>
<gene>
    <name evidence="8" type="ORF">HMPREF1318_1694</name>
</gene>
<evidence type="ECO:0000313" key="8">
    <source>
        <dbReference type="EMBL" id="EJF46500.1"/>
    </source>
</evidence>
<keyword evidence="9" id="KW-1185">Reference proteome</keyword>
<dbReference type="InterPro" id="IPR051794">
    <property type="entry name" value="PG_Endopeptidase_C40"/>
</dbReference>
<evidence type="ECO:0000313" key="9">
    <source>
        <dbReference type="Proteomes" id="UP000002941"/>
    </source>
</evidence>
<dbReference type="OrthoDB" id="9815778at2"/>
<feature type="region of interest" description="Disordered" evidence="5">
    <location>
        <begin position="388"/>
        <end position="411"/>
    </location>
</feature>
<dbReference type="GO" id="GO:0006508">
    <property type="term" value="P:proteolysis"/>
    <property type="evidence" value="ECO:0007669"/>
    <property type="project" value="UniProtKB-KW"/>
</dbReference>
<evidence type="ECO:0000256" key="5">
    <source>
        <dbReference type="SAM" id="MobiDB-lite"/>
    </source>
</evidence>
<keyword evidence="4" id="KW-0788">Thiol protease</keyword>
<dbReference type="Pfam" id="PF01551">
    <property type="entry name" value="Peptidase_M23"/>
    <property type="match status" value="1"/>
</dbReference>
<feature type="region of interest" description="Disordered" evidence="5">
    <location>
        <begin position="223"/>
        <end position="249"/>
    </location>
</feature>
<dbReference type="Proteomes" id="UP000002941">
    <property type="component" value="Unassembled WGS sequence"/>
</dbReference>
<evidence type="ECO:0000259" key="7">
    <source>
        <dbReference type="PROSITE" id="PS51935"/>
    </source>
</evidence>
<dbReference type="Pfam" id="PF00877">
    <property type="entry name" value="NLPC_P60"/>
    <property type="match status" value="1"/>
</dbReference>
<dbReference type="CDD" id="cd12797">
    <property type="entry name" value="M23_peptidase"/>
    <property type="match status" value="1"/>
</dbReference>
<keyword evidence="6" id="KW-0472">Membrane</keyword>
<keyword evidence="2" id="KW-0645">Protease</keyword>
<name>J1HKL4_9ACTO</name>
<accession>J1HKL4</accession>
<evidence type="ECO:0000256" key="4">
    <source>
        <dbReference type="ARBA" id="ARBA00022807"/>
    </source>
</evidence>
<dbReference type="PATRIC" id="fig|1125718.3.peg.866"/>
<keyword evidence="6" id="KW-0812">Transmembrane</keyword>
<feature type="compositionally biased region" description="Polar residues" evidence="5">
    <location>
        <begin position="228"/>
        <end position="241"/>
    </location>
</feature>
<dbReference type="PANTHER" id="PTHR47359:SF3">
    <property type="entry name" value="NLP_P60 DOMAIN-CONTAINING PROTEIN-RELATED"/>
    <property type="match status" value="1"/>
</dbReference>
<protein>
    <submittedName>
        <fullName evidence="8">NlpC/P60 family protein</fullName>
    </submittedName>
</protein>
<keyword evidence="3" id="KW-0378">Hydrolase</keyword>
<dbReference type="InterPro" id="IPR000064">
    <property type="entry name" value="NLP_P60_dom"/>
</dbReference>
<dbReference type="Gene3D" id="2.70.70.10">
    <property type="entry name" value="Glucose Permease (Domain IIA)"/>
    <property type="match status" value="1"/>
</dbReference>
<comment type="similarity">
    <text evidence="1">Belongs to the peptidase C40 family.</text>
</comment>
<feature type="domain" description="NlpC/P60" evidence="7">
    <location>
        <begin position="737"/>
        <end position="851"/>
    </location>
</feature>
<sequence>MSENEAARKAEEAHQNGEAIREIAEGAMTGGVKGAAVAGGKALLKNKKARRLGRRAVAVVTALAAVGMLLVAGTFGSSPTTSGVSHVNDVALKGSNTSGFEGAAQASGLNDEASRIAEDADSQGVPAEIVLALVDKSTGPWRATGDDVTENARTVASALATAKDAITAQAGWDMLAGTMACNGDVLVVQGQSCPDGTETEQGDGARQARLVREAWVAALMTMEGPNAPNASTGSAGGSETAQAAPDELTGEPSEMIATLATSTYGLADSAVSADSAPITVSTSDPLPLATTITTRYEQIRVSRLEAAGQSWDPVNGWQAIQPEADATTEDPTAASHVRVWTCDSGTGPDCTTETAQASTTHLTREQADRVYSTALSWRLGRKTSTCSTAKATSASSASASSSVESVSSSTSGETIEITPARAGYVSDVITKGKQAGINDDGILAALMTILQESRLNMYANSGNPESLELPHDAVGSDHDSVGLFQQRDFWGSTVDRMNAQTSAGMFFDRLGPWMADHPGASLGEAAQGVQGSNFPDAYDQWEEAARQLAGGVSGTSGAAGPAACTQAVNGAGWKYPIVSVGTITSDWDPQRMHPVLGYARPHWGTDIGGLPIGTELVAVAAGTVSYADCDSEGLCQVDYDTDDGWRIRYLHIVSGSWTVAKGDRVEAGQVIAQLGNTGVGTGAHLHVETSPLDKIGSDQWCAFDPSWADRCTNPVETFKAHGVDLATGEVTAVADSAGGLSGVVDFARSKIGGPYVWGGEGPTGYDCSGLVQAAYQTIQVSLEHSAAAQCSAGTAVNQDQAKAGDIVCWGSPAYHVAIYNGDGGIIGAQTYSVGIVETPLYGDYYLRKLSD</sequence>
<dbReference type="AlphaFoldDB" id="J1HKL4"/>
<dbReference type="RefSeq" id="WP_008730592.1">
    <property type="nucleotide sequence ID" value="NZ_AKFT01000058.1"/>
</dbReference>
<dbReference type="PROSITE" id="PS51935">
    <property type="entry name" value="NLPC_P60"/>
    <property type="match status" value="1"/>
</dbReference>
<dbReference type="GO" id="GO:0008234">
    <property type="term" value="F:cysteine-type peptidase activity"/>
    <property type="evidence" value="ECO:0007669"/>
    <property type="project" value="UniProtKB-KW"/>
</dbReference>
<organism evidence="8 9">
    <name type="scientific">Actinomyces massiliensis F0489</name>
    <dbReference type="NCBI Taxonomy" id="1125718"/>
    <lineage>
        <taxon>Bacteria</taxon>
        <taxon>Bacillati</taxon>
        <taxon>Actinomycetota</taxon>
        <taxon>Actinomycetes</taxon>
        <taxon>Actinomycetales</taxon>
        <taxon>Actinomycetaceae</taxon>
        <taxon>Actinomyces</taxon>
    </lineage>
</organism>
<feature type="transmembrane region" description="Helical" evidence="6">
    <location>
        <begin position="56"/>
        <end position="76"/>
    </location>
</feature>
<reference evidence="8 9" key="1">
    <citation type="submission" date="2012-05" db="EMBL/GenBank/DDBJ databases">
        <authorList>
            <person name="Harkins D.M."/>
            <person name="Madupu R."/>
            <person name="Durkin A.S."/>
            <person name="Torralba M."/>
            <person name="Methe B."/>
            <person name="Sutton G.G."/>
            <person name="Nelson K.E."/>
        </authorList>
    </citation>
    <scope>NUCLEOTIDE SEQUENCE [LARGE SCALE GENOMIC DNA]</scope>
    <source>
        <strain evidence="8 9">F0489</strain>
    </source>
</reference>
<evidence type="ECO:0000256" key="1">
    <source>
        <dbReference type="ARBA" id="ARBA00007074"/>
    </source>
</evidence>
<dbReference type="PANTHER" id="PTHR47359">
    <property type="entry name" value="PEPTIDOGLYCAN DL-ENDOPEPTIDASE CWLO"/>
    <property type="match status" value="1"/>
</dbReference>
<comment type="caution">
    <text evidence="8">The sequence shown here is derived from an EMBL/GenBank/DDBJ whole genome shotgun (WGS) entry which is preliminary data.</text>
</comment>
<dbReference type="eggNOG" id="COG0739">
    <property type="taxonomic scope" value="Bacteria"/>
</dbReference>
<dbReference type="Gene3D" id="3.90.1720.10">
    <property type="entry name" value="endopeptidase domain like (from Nostoc punctiforme)"/>
    <property type="match status" value="1"/>
</dbReference>
<dbReference type="InterPro" id="IPR011055">
    <property type="entry name" value="Dup_hybrid_motif"/>
</dbReference>
<evidence type="ECO:0000256" key="2">
    <source>
        <dbReference type="ARBA" id="ARBA00022670"/>
    </source>
</evidence>
<dbReference type="eggNOG" id="COG0791">
    <property type="taxonomic scope" value="Bacteria"/>
</dbReference>
<keyword evidence="6" id="KW-1133">Transmembrane helix</keyword>
<dbReference type="SUPFAM" id="SSF51261">
    <property type="entry name" value="Duplicated hybrid motif"/>
    <property type="match status" value="1"/>
</dbReference>
<evidence type="ECO:0000256" key="3">
    <source>
        <dbReference type="ARBA" id="ARBA00022801"/>
    </source>
</evidence>
<dbReference type="SUPFAM" id="SSF54001">
    <property type="entry name" value="Cysteine proteinases"/>
    <property type="match status" value="1"/>
</dbReference>